<dbReference type="PIRSF" id="PIRSF037037">
    <property type="entry name" value="Kelch-like_protein_gigaxonin"/>
    <property type="match status" value="1"/>
</dbReference>
<gene>
    <name evidence="9" type="ORF">g.15801</name>
</gene>
<dbReference type="SUPFAM" id="SSF50965">
    <property type="entry name" value="Galactose oxidase, central domain"/>
    <property type="match status" value="1"/>
</dbReference>
<keyword evidence="6" id="KW-0009">Actin-binding</keyword>
<dbReference type="CDD" id="cd18247">
    <property type="entry name" value="BTB_POZ_KLHL18"/>
    <property type="match status" value="1"/>
</dbReference>
<evidence type="ECO:0000256" key="7">
    <source>
        <dbReference type="ARBA" id="ARBA00043912"/>
    </source>
</evidence>
<dbReference type="Gene3D" id="3.30.710.10">
    <property type="entry name" value="Potassium Channel Kv1.1, Chain A"/>
    <property type="match status" value="1"/>
</dbReference>
<dbReference type="InterPro" id="IPR006652">
    <property type="entry name" value="Kelch_1"/>
</dbReference>
<dbReference type="FunFam" id="1.25.40.420:FF:000001">
    <property type="entry name" value="Kelch-like family member 12"/>
    <property type="match status" value="1"/>
</dbReference>
<dbReference type="InterPro" id="IPR015915">
    <property type="entry name" value="Kelch-typ_b-propeller"/>
</dbReference>
<dbReference type="PROSITE" id="PS50097">
    <property type="entry name" value="BTB"/>
    <property type="match status" value="1"/>
</dbReference>
<feature type="domain" description="BTB" evidence="8">
    <location>
        <begin position="42"/>
        <end position="109"/>
    </location>
</feature>
<accession>A0A1B6G754</accession>
<evidence type="ECO:0000259" key="8">
    <source>
        <dbReference type="PROSITE" id="PS50097"/>
    </source>
</evidence>
<evidence type="ECO:0000256" key="6">
    <source>
        <dbReference type="ARBA" id="ARBA00023203"/>
    </source>
</evidence>
<comment type="function">
    <text evidence="7">Probable substrate-specific adapter of an E3 ubiquitin-protein ligase complex which mediates the ubiquitination and subsequent proteasomal degradation of target proteins. May have a role in synapse differentiation and growth.</text>
</comment>
<dbReference type="SUPFAM" id="SSF54695">
    <property type="entry name" value="POZ domain"/>
    <property type="match status" value="1"/>
</dbReference>
<evidence type="ECO:0000256" key="3">
    <source>
        <dbReference type="ARBA" id="ARBA00022441"/>
    </source>
</evidence>
<dbReference type="InterPro" id="IPR017096">
    <property type="entry name" value="BTB-kelch_protein"/>
</dbReference>
<dbReference type="GO" id="GO:0003779">
    <property type="term" value="F:actin binding"/>
    <property type="evidence" value="ECO:0007669"/>
    <property type="project" value="UniProtKB-KW"/>
</dbReference>
<dbReference type="GO" id="GO:0016567">
    <property type="term" value="P:protein ubiquitination"/>
    <property type="evidence" value="ECO:0007669"/>
    <property type="project" value="UniProtKB-UniPathway"/>
</dbReference>
<dbReference type="SMART" id="SM00612">
    <property type="entry name" value="Kelch"/>
    <property type="match status" value="6"/>
</dbReference>
<protein>
    <recommendedName>
        <fullName evidence="2">Kelch-like protein diablo</fullName>
    </recommendedName>
</protein>
<dbReference type="AlphaFoldDB" id="A0A1B6G754"/>
<proteinExistence type="predicted"/>
<dbReference type="InterPro" id="IPR011333">
    <property type="entry name" value="SKP1/BTB/POZ_sf"/>
</dbReference>
<evidence type="ECO:0000256" key="5">
    <source>
        <dbReference type="ARBA" id="ARBA00022786"/>
    </source>
</evidence>
<keyword evidence="4" id="KW-0677">Repeat</keyword>
<keyword evidence="5" id="KW-0833">Ubl conjugation pathway</keyword>
<dbReference type="InterPro" id="IPR011705">
    <property type="entry name" value="BACK"/>
</dbReference>
<dbReference type="InterPro" id="IPR011043">
    <property type="entry name" value="Gal_Oxase/kelch_b-propeller"/>
</dbReference>
<dbReference type="SMART" id="SM00225">
    <property type="entry name" value="BTB"/>
    <property type="match status" value="1"/>
</dbReference>
<keyword evidence="3" id="KW-0880">Kelch repeat</keyword>
<dbReference type="Gene3D" id="2.120.10.80">
    <property type="entry name" value="Kelch-type beta propeller"/>
    <property type="match status" value="1"/>
</dbReference>
<comment type="pathway">
    <text evidence="1">Protein modification; protein ubiquitination.</text>
</comment>
<organism evidence="9">
    <name type="scientific">Cuerna arida</name>
    <dbReference type="NCBI Taxonomy" id="1464854"/>
    <lineage>
        <taxon>Eukaryota</taxon>
        <taxon>Metazoa</taxon>
        <taxon>Ecdysozoa</taxon>
        <taxon>Arthropoda</taxon>
        <taxon>Hexapoda</taxon>
        <taxon>Insecta</taxon>
        <taxon>Pterygota</taxon>
        <taxon>Neoptera</taxon>
        <taxon>Paraneoptera</taxon>
        <taxon>Hemiptera</taxon>
        <taxon>Auchenorrhyncha</taxon>
        <taxon>Membracoidea</taxon>
        <taxon>Cicadellidae</taxon>
        <taxon>Cicadellinae</taxon>
        <taxon>Proconiini</taxon>
        <taxon>Cuerna</taxon>
    </lineage>
</organism>
<dbReference type="PANTHER" id="PTHR24412">
    <property type="entry name" value="KELCH PROTEIN"/>
    <property type="match status" value="1"/>
</dbReference>
<dbReference type="InterPro" id="IPR030603">
    <property type="entry name" value="KLHL18_BTB/POZ"/>
</dbReference>
<evidence type="ECO:0000313" key="9">
    <source>
        <dbReference type="EMBL" id="JAS58268.1"/>
    </source>
</evidence>
<dbReference type="Pfam" id="PF00651">
    <property type="entry name" value="BTB"/>
    <property type="match status" value="1"/>
</dbReference>
<reference evidence="9" key="1">
    <citation type="submission" date="2015-11" db="EMBL/GenBank/DDBJ databases">
        <title>De novo transcriptome assembly of four potential Pierce s Disease insect vectors from Arizona vineyards.</title>
        <authorList>
            <person name="Tassone E.E."/>
        </authorList>
    </citation>
    <scope>NUCLEOTIDE SEQUENCE</scope>
</reference>
<dbReference type="Pfam" id="PF01344">
    <property type="entry name" value="Kelch_1"/>
    <property type="match status" value="2"/>
</dbReference>
<dbReference type="InterPro" id="IPR000210">
    <property type="entry name" value="BTB/POZ_dom"/>
</dbReference>
<dbReference type="SMART" id="SM00875">
    <property type="entry name" value="BACK"/>
    <property type="match status" value="1"/>
</dbReference>
<sequence length="580" mass="64694">MKHLSSKPMPSEPEECVIFQQLDLFSNGFPVMEEIRRHGKLCDVTLKVEDQSFSGHRIVLAATIPYFHAMFTHDMVESKQRDITIHGIDAVALEALVNFAYSGRVTINTSNVQSLMVGASFLSLPKVRNACAEFLKKRFHPQNVLGIRQFADTLGCVVLVEAADKYVQQYFHDVSLCEEYLSLSPTELLDIVKRDELHVISEEQVFEAIMRWVKKDPELRSKDLPQLLAAVRLPLLRPHYLADSVATEELVRTSHECRDLLDEAKDYHLMPERRPLLQSFRTRPRCCNYIMGHIFAVGGLTKNGDSLSTVEVFDPIVGRWQMAEAMSMLRSRVGVAVMKNRLYAFGGYNGSERLSTVEVFDPDKRVWRQVSPMNCKRSAVGAAALNDRLYVCGGYDGVSSLNTVECYQPETDTWTTITSMQKHRSAGGVIGFEGYVYALGGHDGLSIFDSVERYDPSKGTWTAVTPMLTKRCRLGVATLNDKLYVCGGYDGATFLQSVEMYDPVVDKWKFVAAMNVMRSRVALVANMGKLWAIGGYDGVSNLSTVEAYDPTTDSWSFVAAMCAHEGGVGVGVIPICGSFD</sequence>
<dbReference type="EMBL" id="GECZ01011501">
    <property type="protein sequence ID" value="JAS58268.1"/>
    <property type="molecule type" value="Transcribed_RNA"/>
</dbReference>
<dbReference type="Pfam" id="PF07707">
    <property type="entry name" value="BACK"/>
    <property type="match status" value="1"/>
</dbReference>
<dbReference type="PANTHER" id="PTHR24412:SF497">
    <property type="entry name" value="KELCH-LIKE PROTEIN 18"/>
    <property type="match status" value="1"/>
</dbReference>
<dbReference type="Pfam" id="PF24681">
    <property type="entry name" value="Kelch_KLHDC2_KLHL20_DRC7"/>
    <property type="match status" value="1"/>
</dbReference>
<evidence type="ECO:0000256" key="2">
    <source>
        <dbReference type="ARBA" id="ARBA00013699"/>
    </source>
</evidence>
<evidence type="ECO:0000256" key="4">
    <source>
        <dbReference type="ARBA" id="ARBA00022737"/>
    </source>
</evidence>
<name>A0A1B6G754_9HEMI</name>
<evidence type="ECO:0000256" key="1">
    <source>
        <dbReference type="ARBA" id="ARBA00004906"/>
    </source>
</evidence>
<dbReference type="UniPathway" id="UPA00143"/>
<dbReference type="Gene3D" id="1.25.40.420">
    <property type="match status" value="1"/>
</dbReference>